<evidence type="ECO:0008006" key="3">
    <source>
        <dbReference type="Google" id="ProtNLM"/>
    </source>
</evidence>
<organism evidence="2">
    <name type="scientific">marine metagenome</name>
    <dbReference type="NCBI Taxonomy" id="408172"/>
    <lineage>
        <taxon>unclassified sequences</taxon>
        <taxon>metagenomes</taxon>
        <taxon>ecological metagenomes</taxon>
    </lineage>
</organism>
<feature type="transmembrane region" description="Helical" evidence="1">
    <location>
        <begin position="28"/>
        <end position="47"/>
    </location>
</feature>
<proteinExistence type="predicted"/>
<name>A0A381NVY8_9ZZZZ</name>
<reference evidence="2" key="1">
    <citation type="submission" date="2018-05" db="EMBL/GenBank/DDBJ databases">
        <authorList>
            <person name="Lanie J.A."/>
            <person name="Ng W.-L."/>
            <person name="Kazmierczak K.M."/>
            <person name="Andrzejewski T.M."/>
            <person name="Davidsen T.M."/>
            <person name="Wayne K.J."/>
            <person name="Tettelin H."/>
            <person name="Glass J.I."/>
            <person name="Rusch D."/>
            <person name="Podicherti R."/>
            <person name="Tsui H.-C.T."/>
            <person name="Winkler M.E."/>
        </authorList>
    </citation>
    <scope>NUCLEOTIDE SEQUENCE</scope>
</reference>
<evidence type="ECO:0000256" key="1">
    <source>
        <dbReference type="SAM" id="Phobius"/>
    </source>
</evidence>
<keyword evidence="1" id="KW-0812">Transmembrane</keyword>
<dbReference type="EMBL" id="UINC01000641">
    <property type="protein sequence ID" value="SUZ58782.1"/>
    <property type="molecule type" value="Genomic_DNA"/>
</dbReference>
<dbReference type="InterPro" id="IPR025489">
    <property type="entry name" value="DUF4381"/>
</dbReference>
<gene>
    <name evidence="2" type="ORF">METZ01_LOCUS11636</name>
</gene>
<keyword evidence="1" id="KW-1133">Transmembrane helix</keyword>
<dbReference type="Pfam" id="PF14316">
    <property type="entry name" value="DUF4381"/>
    <property type="match status" value="1"/>
</dbReference>
<keyword evidence="1" id="KW-0472">Membrane</keyword>
<accession>A0A381NVY8</accession>
<evidence type="ECO:0000313" key="2">
    <source>
        <dbReference type="EMBL" id="SUZ58782.1"/>
    </source>
</evidence>
<sequence>MPVENPLINLKDIRLPPPVSFWPPAPGWWISVVLILLIAVFFGRWLWRRFESRKPKMEALRLLKDLQSQHKKTNEGLTTLRNLSQLLRRAALTFYAEENVASLHGTAWLEFLDKTGKTTEFTLGAGQVFGSELYQQKTDLEIAALFPLVNKWLIECSQQH</sequence>
<protein>
    <recommendedName>
        <fullName evidence="3">DUF4381 domain-containing protein</fullName>
    </recommendedName>
</protein>
<dbReference type="AlphaFoldDB" id="A0A381NVY8"/>